<name>A0A9W9QW05_PENBR</name>
<feature type="region of interest" description="Disordered" evidence="2">
    <location>
        <begin position="437"/>
        <end position="468"/>
    </location>
</feature>
<proteinExistence type="predicted"/>
<comment type="caution">
    <text evidence="3">The sequence shown here is derived from an EMBL/GenBank/DDBJ whole genome shotgun (WGS) entry which is preliminary data.</text>
</comment>
<evidence type="ECO:0000256" key="1">
    <source>
        <dbReference type="SAM" id="Coils"/>
    </source>
</evidence>
<feature type="coiled-coil region" evidence="1">
    <location>
        <begin position="182"/>
        <end position="216"/>
    </location>
</feature>
<sequence length="468" mass="53185">MSSSSIQSHSSASQYVAPSTFNSDSLQSFLKQVSALASSPESQAASVMIEEFGHQREQVHARNEELKKAQNEILDLKERKRVAIEEMFAANESEKAKQKEALDQVDSLYALSKQKDQSLTECSKQVQELRQQMDSLKSSYSLELGKVSQSAKEISTLQSNLKEKDKIIDKMKTAGSSLKTMLLSTQQKMEELKAEKATLNKELQTSQAQLRNLESFTVPQLELDESSISKNFSDLWIFALSEITTVLKEDLVEKILKPNYILPEDSEIHGILSHLAENDTEKESFYRRILLSLSLNAEESLLQARVQTVVRNMSSYLWKLLSETQHDSIRASIERIAQKAADFWLPVQRAQQRYETEFDLVDLEDDDWEPFPFPGDNTVPNCQNQVARDMNILTVFPCILLVKDGNRDPLTRMTQLRSSQKLCIAAEYEASQMSTSLVVPRRSSTRSRRKSIAHNNERTNGASFLDER</sequence>
<accession>A0A9W9QW05</accession>
<dbReference type="Proteomes" id="UP001148299">
    <property type="component" value="Unassembled WGS sequence"/>
</dbReference>
<dbReference type="AlphaFoldDB" id="A0A9W9QW05"/>
<keyword evidence="4" id="KW-1185">Reference proteome</keyword>
<keyword evidence="1" id="KW-0175">Coiled coil</keyword>
<evidence type="ECO:0000313" key="3">
    <source>
        <dbReference type="EMBL" id="KAJ5346730.1"/>
    </source>
</evidence>
<feature type="coiled-coil region" evidence="1">
    <location>
        <begin position="49"/>
        <end position="86"/>
    </location>
</feature>
<protein>
    <submittedName>
        <fullName evidence="3">Uncharacterized protein</fullName>
    </submittedName>
</protein>
<evidence type="ECO:0000256" key="2">
    <source>
        <dbReference type="SAM" id="MobiDB-lite"/>
    </source>
</evidence>
<evidence type="ECO:0000313" key="4">
    <source>
        <dbReference type="Proteomes" id="UP001148299"/>
    </source>
</evidence>
<reference evidence="3" key="2">
    <citation type="journal article" date="2023" name="IMA Fungus">
        <title>Comparative genomic study of the Penicillium genus elucidates a diverse pangenome and 15 lateral gene transfer events.</title>
        <authorList>
            <person name="Petersen C."/>
            <person name="Sorensen T."/>
            <person name="Nielsen M.R."/>
            <person name="Sondergaard T.E."/>
            <person name="Sorensen J.L."/>
            <person name="Fitzpatrick D.A."/>
            <person name="Frisvad J.C."/>
            <person name="Nielsen K.L."/>
        </authorList>
    </citation>
    <scope>NUCLEOTIDE SEQUENCE</scope>
    <source>
        <strain evidence="3">IBT 35675</strain>
    </source>
</reference>
<feature type="compositionally biased region" description="Basic residues" evidence="2">
    <location>
        <begin position="443"/>
        <end position="452"/>
    </location>
</feature>
<organism evidence="3 4">
    <name type="scientific">Penicillium brevicompactum</name>
    <dbReference type="NCBI Taxonomy" id="5074"/>
    <lineage>
        <taxon>Eukaryota</taxon>
        <taxon>Fungi</taxon>
        <taxon>Dikarya</taxon>
        <taxon>Ascomycota</taxon>
        <taxon>Pezizomycotina</taxon>
        <taxon>Eurotiomycetes</taxon>
        <taxon>Eurotiomycetidae</taxon>
        <taxon>Eurotiales</taxon>
        <taxon>Aspergillaceae</taxon>
        <taxon>Penicillium</taxon>
    </lineage>
</organism>
<gene>
    <name evidence="3" type="ORF">N7541_009212</name>
</gene>
<reference evidence="3" key="1">
    <citation type="submission" date="2022-12" db="EMBL/GenBank/DDBJ databases">
        <authorList>
            <person name="Petersen C."/>
        </authorList>
    </citation>
    <scope>NUCLEOTIDE SEQUENCE</scope>
    <source>
        <strain evidence="3">IBT 35675</strain>
    </source>
</reference>
<dbReference type="EMBL" id="JAPZBR010000007">
    <property type="protein sequence ID" value="KAJ5346730.1"/>
    <property type="molecule type" value="Genomic_DNA"/>
</dbReference>